<evidence type="ECO:0000313" key="2">
    <source>
        <dbReference type="EMBL" id="QPD06463.1"/>
    </source>
</evidence>
<protein>
    <recommendedName>
        <fullName evidence="4">Internal core protein</fullName>
    </recommendedName>
</protein>
<evidence type="ECO:0000313" key="3">
    <source>
        <dbReference type="Proteomes" id="UP000664917"/>
    </source>
</evidence>
<feature type="region of interest" description="Disordered" evidence="1">
    <location>
        <begin position="314"/>
        <end position="335"/>
    </location>
</feature>
<name>A0A874MAN8_9CAUD</name>
<organism evidence="2 3">
    <name type="scientific">Synechococcus phage S-SRP01</name>
    <dbReference type="NCBI Taxonomy" id="2781607"/>
    <lineage>
        <taxon>Viruses</taxon>
        <taxon>Duplodnaviria</taxon>
        <taxon>Heunggongvirae</taxon>
        <taxon>Uroviricota</taxon>
        <taxon>Caudoviricetes</taxon>
        <taxon>Autographivirales</taxon>
        <taxon>Sechaudvirinae</taxon>
        <taxon>Nerivirus</taxon>
        <taxon>Nerivirus SSRP01</taxon>
    </lineage>
</organism>
<accession>A0A874MAN8</accession>
<keyword evidence="3" id="KW-1185">Reference proteome</keyword>
<evidence type="ECO:0000256" key="1">
    <source>
        <dbReference type="SAM" id="MobiDB-lite"/>
    </source>
</evidence>
<feature type="region of interest" description="Disordered" evidence="1">
    <location>
        <begin position="43"/>
        <end position="69"/>
    </location>
</feature>
<dbReference type="EMBL" id="MW015080">
    <property type="protein sequence ID" value="QPD06463.1"/>
    <property type="molecule type" value="Genomic_DNA"/>
</dbReference>
<feature type="compositionally biased region" description="Low complexity" evidence="1">
    <location>
        <begin position="43"/>
        <end position="62"/>
    </location>
</feature>
<dbReference type="Proteomes" id="UP000664917">
    <property type="component" value="Segment"/>
</dbReference>
<proteinExistence type="predicted"/>
<evidence type="ECO:0008006" key="4">
    <source>
        <dbReference type="Google" id="ProtNLM"/>
    </source>
</evidence>
<reference evidence="2" key="1">
    <citation type="submission" date="2020-09" db="EMBL/GenBank/DDBJ databases">
        <authorList>
            <person name="Zhang D."/>
            <person name="Hatherill J.R."/>
            <person name="Ramirez J.F."/>
            <person name="Edinger B."/>
            <person name="Balarin R."/>
            <person name="Sullivan A."/>
            <person name="Humpal K.M."/>
            <person name="Guseva A."/>
            <person name="Butela K.A."/>
            <person name="Garlena R.A."/>
            <person name="Russell D.A."/>
            <person name="Pope W.H."/>
            <person name="Jacobs-Sera D."/>
            <person name="Hatfull G.F."/>
        </authorList>
    </citation>
    <scope>NUCLEOTIDE SEQUENCE</scope>
</reference>
<sequence>MPYDPLNFANKPDYLSDIPKDEYALQLAEEELKADQAQIGELNKAQQNVEQQQKQEQAVQQEQDQKAANLDKESSALNIGENIKNNISNAFEVPTALVGGFIDFAEDIGNRTGAKWLDLDDRIEPQNRTEYGKALRRIVSVVGPNLVALAALKRGVNTFGKSWPGVSQLTKLNAPTKAGLDIAASAGIGVGVDAISRESEDNNLTGTLKQEFPAVFGWIPDNIATLDTDSPDVKRKKNILEGLGLGGIIDGVGYLAKAAKPAIKGLLPGTKIVPLDDTAKASIAKEAEQLKPLTGDPAVDYVGRNIEAREAHETASVMDEFQRNPDPQNPTPRMNPDLYNKHETGISGIRPNAVRRAMVDAGRIHTNADTVNGVLENIVSEPALREGLEAASQGKRPVIEMVAKNVAESGKFKAVTQLGKEIDPRTMDEGMLAMYKQIVDPNNKISDIQDIFIDEKFLNKNFKVGTQQGVEQITDRAYTTSMLAIRRLMDDYMSVQNAKASALTINSVAGEVTDLSHGVKILGDEVDTGEIQQRILDKVEFLMNETWVNSYASGMALRNKGFWERAKSIADFGRIAKEAHTDITDKFAKKAAQNKEFVDNLRSIAKDNPEYLKPLIEAYDLTNGDVRTISALNGWFNKHLNPAGLLTKGIIDNDPSMPNFVQQGLWSTIYNSILSSTSTFTNAWFGNAALVVSKPFTQLLGTGLDHKQLQRWWVQYGAVGDSFQKAMSYARIQTQKIMDDPVKYGNIDRPDFAIMDEDRWMVLENIAEAKAANGELGPLHMYRTAKALRDFNNSKWVRYSANLMSSGDAFTRAFLASAQARARAYTELLDQGVAITESSLKAASDRIYKEMFDQDGIIRDEIVDFQTKEIAMSLDNPISNAVTGLTTTMPILKPFILFPRTTTNMLGMGFRYTPLVGLHKDFWMAVRPTKATKEQIAEFMGARGITNYSYNDWLDAAAETRGRVATGAIALFAANQLLLQGALTGSPPADKEQRRSMEKAMGGAFWNSVKIGNQWYSHAWMGPMSSVLTMAADTANLFWANPNEGILENIHGKILYAIGLNITNKSWTQGLASFFDLTSGDKAALNRWIANTGNSIIPFAGARGQVSRIYDPALREVEDDIGQLMRNRNSLMDIFDPNGKLPYSRDVMDGSILNNHNLVVRLLNSSTPIKINTDKMTPGRQLLIDSGYNAVPALTKYHGSPENYTHEQRSKLAGYMGIYGNIEGQLAELTKKPWVQQELAAIKDARMKNIDSKELDFGKGNLHREIDRIFLQAKQFAEAKLLNENPQMRMPGFEKGQREMQLRTGQQIEKVVNFHRQGN</sequence>